<dbReference type="InParanoid" id="L2GTA4"/>
<dbReference type="VEuPathDB" id="MicrosporidiaDB:VCUG_02180"/>
<evidence type="ECO:0000313" key="2">
    <source>
        <dbReference type="Proteomes" id="UP000011081"/>
    </source>
</evidence>
<proteinExistence type="predicted"/>
<dbReference type="GeneID" id="19880047"/>
<keyword evidence="2" id="KW-1185">Reference proteome</keyword>
<protein>
    <submittedName>
        <fullName evidence="1">Uncharacterized protein</fullName>
    </submittedName>
</protein>
<dbReference type="RefSeq" id="XP_008075193.1">
    <property type="nucleotide sequence ID" value="XM_008077002.1"/>
</dbReference>
<gene>
    <name evidence="1" type="ORF">VCUG_02180</name>
</gene>
<dbReference type="Proteomes" id="UP000011081">
    <property type="component" value="Unassembled WGS sequence"/>
</dbReference>
<name>L2GTA4_VAVCU</name>
<dbReference type="EMBL" id="GL877450">
    <property type="protein sequence ID" value="ELA46335.1"/>
    <property type="molecule type" value="Genomic_DNA"/>
</dbReference>
<accession>L2GTA4</accession>
<sequence length="173" mass="19614">MFDCLSVSYGCLAEHEEVLLRHRHISEIAQEFRRITVPACTRQFNEGIRITVACHHCSVEFIDSLSCGLKTVSTSMCGSLHRTVNRVHRDIAELPYTKCLFHAPWRTWKCSAAMLRPTQALDLRANAAALRCTECKQRSISPIMRTLVGSACTRPTRTSCLVRTEGRRATFWS</sequence>
<dbReference type="AlphaFoldDB" id="L2GTA4"/>
<reference evidence="2" key="1">
    <citation type="submission" date="2011-03" db="EMBL/GenBank/DDBJ databases">
        <title>The genome sequence of Vavraia culicis strain floridensis.</title>
        <authorList>
            <consortium name="The Broad Institute Genome Sequencing Platform"/>
            <person name="Cuomo C."/>
            <person name="Becnel J."/>
            <person name="Sanscrainte N."/>
            <person name="Young S.K."/>
            <person name="Zeng Q."/>
            <person name="Gargeya S."/>
            <person name="Fitzgerald M."/>
            <person name="Haas B."/>
            <person name="Abouelleil A."/>
            <person name="Alvarado L."/>
            <person name="Arachchi H.M."/>
            <person name="Berlin A."/>
            <person name="Chapman S.B."/>
            <person name="Gearin G."/>
            <person name="Goldberg J."/>
            <person name="Griggs A."/>
            <person name="Gujja S."/>
            <person name="Hansen M."/>
            <person name="Heiman D."/>
            <person name="Howarth C."/>
            <person name="Larimer J."/>
            <person name="Lui A."/>
            <person name="MacDonald P.J.P."/>
            <person name="McCowen C."/>
            <person name="Montmayeur A."/>
            <person name="Murphy C."/>
            <person name="Neiman D."/>
            <person name="Pearson M."/>
            <person name="Priest M."/>
            <person name="Roberts A."/>
            <person name="Saif S."/>
            <person name="Shea T."/>
            <person name="Sisk P."/>
            <person name="Stolte C."/>
            <person name="Sykes S."/>
            <person name="Wortman J."/>
            <person name="Nusbaum C."/>
            <person name="Birren B."/>
        </authorList>
    </citation>
    <scope>NUCLEOTIDE SEQUENCE [LARGE SCALE GENOMIC DNA]</scope>
    <source>
        <strain evidence="2">floridensis</strain>
    </source>
</reference>
<evidence type="ECO:0000313" key="1">
    <source>
        <dbReference type="EMBL" id="ELA46335.1"/>
    </source>
</evidence>
<dbReference type="HOGENOM" id="CLU_1548786_0_0_1"/>
<organism evidence="1 2">
    <name type="scientific">Vavraia culicis (isolate floridensis)</name>
    <name type="common">Microsporidian parasite</name>
    <dbReference type="NCBI Taxonomy" id="948595"/>
    <lineage>
        <taxon>Eukaryota</taxon>
        <taxon>Fungi</taxon>
        <taxon>Fungi incertae sedis</taxon>
        <taxon>Microsporidia</taxon>
        <taxon>Pleistophoridae</taxon>
        <taxon>Vavraia</taxon>
    </lineage>
</organism>